<dbReference type="RefSeq" id="WP_101765023.1">
    <property type="nucleotide sequence ID" value="NZ_CP025298.1"/>
</dbReference>
<evidence type="ECO:0000313" key="1">
    <source>
        <dbReference type="EMBL" id="AUI06508.1"/>
    </source>
</evidence>
<dbReference type="EMBL" id="CP025298">
    <property type="protein sequence ID" value="AUI06508.1"/>
    <property type="molecule type" value="Genomic_DNA"/>
</dbReference>
<dbReference type="Proteomes" id="UP000234414">
    <property type="component" value="Chromosome"/>
</dbReference>
<evidence type="ECO:0000313" key="2">
    <source>
        <dbReference type="Proteomes" id="UP000234414"/>
    </source>
</evidence>
<gene>
    <name evidence="1" type="ORF">SmaCSM2_04705</name>
</gene>
<dbReference type="AlphaFoldDB" id="A0AAD0BR68"/>
<reference evidence="1 2" key="1">
    <citation type="submission" date="2017-12" db="EMBL/GenBank/DDBJ databases">
        <title>Complete Genome Sequence of Stenotrophomonas maltophilia CSM2.</title>
        <authorList>
            <person name="Castro-Jaimes S."/>
            <person name="Lopez-Leal G."/>
            <person name="Barberena Jonas C."/>
            <person name="Bustos P."/>
            <person name="Perez-Oseguera A."/>
            <person name="Cevallos M.A."/>
        </authorList>
    </citation>
    <scope>NUCLEOTIDE SEQUENCE [LARGE SCALE GENOMIC DNA]</scope>
    <source>
        <strain evidence="1 2">CSM2</strain>
    </source>
</reference>
<dbReference type="InterPro" id="IPR029787">
    <property type="entry name" value="Nucleotide_cyclase"/>
</dbReference>
<dbReference type="Gene3D" id="3.30.70.1230">
    <property type="entry name" value="Nucleotide cyclase"/>
    <property type="match status" value="1"/>
</dbReference>
<sequence>MALLEDMEGAVATIFSSAWDKREGRVVPDPEDLRLGNDAVEFSRATVLYADLHGSTNMVDTEEWWFSAEVYKAFLHCAASIIRAQGGAITSYDGDRVMGIWVGDRQTTPAAIAGLKINYAVNEIINPALKKQYPALNRTIKQSVGIDSSALRAARTGVRGGNDIVWVGRAANYAAKLTELDLEPKTWITADAFLYLLDEATFGGQPKQLMWKEFSWTEQGGIAIHGSTWQWKV</sequence>
<dbReference type="SUPFAM" id="SSF55073">
    <property type="entry name" value="Nucleotide cyclase"/>
    <property type="match status" value="1"/>
</dbReference>
<name>A0AAD0BR68_STEMA</name>
<protein>
    <submittedName>
        <fullName evidence="1">Adenylate/guanylate cyclase domain-containing protein</fullName>
    </submittedName>
</protein>
<accession>A0AAD0BR68</accession>
<proteinExistence type="predicted"/>
<organism evidence="1 2">
    <name type="scientific">Stenotrophomonas maltophilia</name>
    <name type="common">Pseudomonas maltophilia</name>
    <name type="synonym">Xanthomonas maltophilia</name>
    <dbReference type="NCBI Taxonomy" id="40324"/>
    <lineage>
        <taxon>Bacteria</taxon>
        <taxon>Pseudomonadati</taxon>
        <taxon>Pseudomonadota</taxon>
        <taxon>Gammaproteobacteria</taxon>
        <taxon>Lysobacterales</taxon>
        <taxon>Lysobacteraceae</taxon>
        <taxon>Stenotrophomonas</taxon>
        <taxon>Stenotrophomonas maltophilia group</taxon>
    </lineage>
</organism>